<protein>
    <recommendedName>
        <fullName evidence="4">C-terminal region of Pasteurella multocida toxin residues 569-1285</fullName>
    </recommendedName>
</protein>
<gene>
    <name evidence="2" type="ORF">KSS90_23680</name>
</gene>
<dbReference type="EMBL" id="CP077077">
    <property type="protein sequence ID" value="QXH56286.1"/>
    <property type="molecule type" value="Genomic_DNA"/>
</dbReference>
<proteinExistence type="predicted"/>
<evidence type="ECO:0008006" key="4">
    <source>
        <dbReference type="Google" id="ProtNLM"/>
    </source>
</evidence>
<evidence type="ECO:0000256" key="1">
    <source>
        <dbReference type="SAM" id="MobiDB-lite"/>
    </source>
</evidence>
<feature type="region of interest" description="Disordered" evidence="1">
    <location>
        <begin position="1329"/>
        <end position="1361"/>
    </location>
</feature>
<dbReference type="Proteomes" id="UP000824010">
    <property type="component" value="Chromosome"/>
</dbReference>
<sequence length="1557" mass="173879">MPLTLSSPTTLKEAVALQFVDRPTLRRVLGERVFDVVVKHHPNFAVLQIDYSDEEPYTLIRPDTQDCARPEGFLSVLLEAFVEGFTLAFGAKDLLRIRPCSEVARDGASGAKPGPVVADSGLPLAAMNDDLNAMLSALIPTFQRAQLAFWNADDTFAPVPSGVGRHGWMRQALRLALTNYVARSELAAEERTCVYEVLLGSAGAPSVYAIELTYSDGDQTFTALMPDLLIEAEREERRLLVRCPPSGHLQAFDSPQALGEHLRGEQATRLRFDRLSWRRRALEGDAFLQQSGLLLENLLDDLERLRLSALASSEALETAMAALSDPSRYFFNDDLFRVDTPRPQPPRWLIDASSTDRFEHQVATLDLALAQVLADGRSSLDGVEDLHTYAARRLREQLLEDYPVEANYFPDDLLLDVAVPDPATDPQLPVRLKPVGSVTLTQFAIDRLDGLENAVVTAITHRNEQLITPWMTPRYATGLVEAVDIGGRYPGYVAALLDEPNQRPLRIQRFAREWRCALLFDVLRAKVDGVIDSPCWQAVAEFCRSGLDLKSNVDIAPLGFRAQEGRQQRDEVTCMYVVTLHQPQAVLLYRPLYGRQRLLHFADQAGLMAAVSQPGELQDSVLDWLPRSVFDIYARGGFLEPHLRRVIFDTSIWPTPVKPVKLALKPFLADIDNRMYQDKREALMALADRESVSNAEHRWSMAKRFGWLLFDLLAPVLPGPLGKVAWVVGLLAPLLKEQGGEPVAGADTTLAVDLAVNLAMALLHARLPHIQGPTTPADACRPALSDPVAREPWQPPPAPVSILHDPGIASLRAYEGIAALGHGWGSGPVAQRKSLSPYRAQVDLTGVPRGNGLYHLGERFYVILHGENYEVGHDDAGRRILGPDGKWGPWLFDDGERMRIRDDGFALGGMHSLRRQTSMARDQARFDALSGRVVELLANVERHRPTIESLALAETNAYSQYMDLLDLKTRAQQNEASLSDEQVARLVALYEQKMELKLVDYKQARQLYMDGLEQDLGWSEAVVETIDQQLDLQRRRNIVTAESVNSHLDARLDASVAIVRLSWAQYFRLLDMVDYPRITRLEQVPGVAGRLALKTAITETLPMQAKLVRLSLLLDKYIPLIPEDACVTFISNTPVTIAMKKGDRHWTSVNLLLVQAQFYRDQALKYELGVSWRILNGFRKALLSPYLMGSALAHAEVQKGNLAGTNRTEVLQSAWDEYSAALINSIDIKRDGGELVDRPSLERYEQVLQQLKDDAGARLAETADGDSGASDPGVGAYQRNATPREVAYLKNGQIVVGDKAMVDGKEVLEVRDLLTGRYFTRLQRVGDTWGRPVSQDQGEPQPDPAANEGTSRPPAEERKRQLDKALQLLADEASMQRKADEYVVGAVNHRLLERLIDEHVDRLKSYTDELGDDPDLSTQLIRQKLAAWPERRRALLIRLYSQTPFPDAEALRYLHEQRLLKIDYVGPRKVLAHDSLDEYEIRLLKSPTASKGKLIWVAHFHYANQGDPATDFVEGHLKTEAQRRFGKSEAAELASQGQRIHRGRLTLVQAMGIIPFN</sequence>
<keyword evidence="3" id="KW-1185">Reference proteome</keyword>
<reference evidence="2 3" key="1">
    <citation type="journal article" date="2021" name="Microorganisms">
        <title>The Ever-Expanding Pseudomonas Genus: Description of 43 New Species and Partition of the Pseudomonas putida Group.</title>
        <authorList>
            <person name="Girard L."/>
            <person name="Lood C."/>
            <person name="Hofte M."/>
            <person name="Vandamme P."/>
            <person name="Rokni-Zadeh H."/>
            <person name="van Noort V."/>
            <person name="Lavigne R."/>
            <person name="De Mot R."/>
        </authorList>
    </citation>
    <scope>NUCLEOTIDE SEQUENCE [LARGE SCALE GENOMIC DNA]</scope>
    <source>
        <strain evidence="2 3">COW77</strain>
    </source>
</reference>
<dbReference type="RefSeq" id="WP_217867493.1">
    <property type="nucleotide sequence ID" value="NZ_CP077077.1"/>
</dbReference>
<name>A0ABX8NJV0_9PSED</name>
<organism evidence="2 3">
    <name type="scientific">Pseudomonas maumuensis</name>
    <dbReference type="NCBI Taxonomy" id="2842354"/>
    <lineage>
        <taxon>Bacteria</taxon>
        <taxon>Pseudomonadati</taxon>
        <taxon>Pseudomonadota</taxon>
        <taxon>Gammaproteobacteria</taxon>
        <taxon>Pseudomonadales</taxon>
        <taxon>Pseudomonadaceae</taxon>
        <taxon>Pseudomonas</taxon>
    </lineage>
</organism>
<evidence type="ECO:0000313" key="2">
    <source>
        <dbReference type="EMBL" id="QXH56286.1"/>
    </source>
</evidence>
<evidence type="ECO:0000313" key="3">
    <source>
        <dbReference type="Proteomes" id="UP000824010"/>
    </source>
</evidence>
<accession>A0ABX8NJV0</accession>